<feature type="compositionally biased region" description="Low complexity" evidence="1">
    <location>
        <begin position="2409"/>
        <end position="2425"/>
    </location>
</feature>
<feature type="compositionally biased region" description="Polar residues" evidence="1">
    <location>
        <begin position="304"/>
        <end position="316"/>
    </location>
</feature>
<feature type="region of interest" description="Disordered" evidence="1">
    <location>
        <begin position="868"/>
        <end position="898"/>
    </location>
</feature>
<evidence type="ECO:0000256" key="1">
    <source>
        <dbReference type="SAM" id="MobiDB-lite"/>
    </source>
</evidence>
<feature type="compositionally biased region" description="Low complexity" evidence="1">
    <location>
        <begin position="2069"/>
        <end position="2082"/>
    </location>
</feature>
<gene>
    <name evidence="2" type="ORF">BGW38_002757</name>
</gene>
<feature type="compositionally biased region" description="Basic and acidic residues" evidence="1">
    <location>
        <begin position="111"/>
        <end position="122"/>
    </location>
</feature>
<feature type="compositionally biased region" description="Polar residues" evidence="1">
    <location>
        <begin position="910"/>
        <end position="931"/>
    </location>
</feature>
<dbReference type="OrthoDB" id="2429596at2759"/>
<feature type="region of interest" description="Disordered" evidence="1">
    <location>
        <begin position="1418"/>
        <end position="1440"/>
    </location>
</feature>
<feature type="compositionally biased region" description="Polar residues" evidence="1">
    <location>
        <begin position="2026"/>
        <end position="2035"/>
    </location>
</feature>
<name>A0A9P6KJD5_9FUNG</name>
<feature type="region of interest" description="Disordered" evidence="1">
    <location>
        <begin position="2242"/>
        <end position="2476"/>
    </location>
</feature>
<sequence length="2476" mass="269963">MQPPTLDQHRQSRGVHGDDQYVTENDITSDSNDEFASASEGDDDAAWDPVVIRSPVISRQSPQGPQSPQPEISTKADPHIHQQPTESSLLLSPQQHQSFGIELENFEPESEEQHQLEQHQLEQHQLELQYAEQSSWETQFRGQQNQTHQHQMQTFQYSSTQQIDEHSFTSSGYGESTSGAIYTTVQQTQQAAFDEFQPHQPHIGSPLPQQSSQISSGEAMARGNTTKLRERMRPSSRHFSKVVQAYLDPNASAIHRTPLSESARQAWLREHEDQQQHSSEDEVEENVDAIHQQRIETFMEQFQTTAPTSVSHSNNEVVDRLSESASQSYDTRSITDTRFSSTTQMTATRPTSLHHSASYSTRQSFTGQSAATIDGEASDMADMADMETGWEFDDSGLEELSTTNQLTNITRATEQVSGGTFNTLPNTYQSPTRHFSYEKQTQQTSVSMPTTSTQTTTFSAVSIQTMEPFLAYNAEDSWGFDDDIGISEPMEVDLPETTQQSLVETITHTLAKPSSTLIHQVHGDEEETWDYDDEKLEFDTPMATEQSTQSISTNVSVAIQQGQGNLPLVHDVHEVPGGADDAWGYDEELDIQLEEPVVPSQKEHELVTREPIPPASAKAPSSTRSVSFVAQDNEDTEDSWGFGTDEVVQPELETEQPQVYEHLENLIQIEPICEYAQAETADLTSMSFGETTITREITTVQESKQTFESSMQGVIQETWAASYIHSSPALERVVKQDQSRTEITIDNMVAGDFATHAEDAWGLDDEAVPQIDHDLNFASDLSGLDEAAQSSCMEINYSSQDVKDANSSKETEQIVILEELSHVCTDSDHEQDVEVQEVMRTASESIVHTSHVSNTLAIVAEDSYVEETTGSQDVAGPLSPSIPQSATEQASRSQDIQPSPLVLTLHQSRTDISTTQDDSVVLETSQDSESGSDIYGDLSTARSFNASCNRLNEILDDDDYLEHMERGVPMGRSISTPISDEESSPKYIVEDDIAELMEQGMTYPFDDSTSPLEDDQVGSLDTPFSLDEDISKVRATPTQVQENHAVSSLELTIPTDELVSQAPEQLDTSAQTVLASEEVTSVKVEEEAIMEYESTHEADTHSVVGPHGQSSSVQITNSTQTKDYAANKLVVMEDTVIASIDTTTHRESVEGAIMDAIIETTSDPTVETHVEVAAEVSAEDGVEAIAEADVETWTEGGVETRTEGGVETRTEVVVETNAEVRVDSRTEVTTESRTEVSTETTTMVIAEGSVEVGANYATITGATSEPVNRSDSEAQLAIETIASELDANLDPMNPFSDAAAYEDQDNWPAYDAPNLGKAAPIESEHEPSNSSERAQSFEVQHHMYEFTESKEAHPTFAGLAEPGVDEDAWMVQDMNITIEAEHQDILSAATEPGLKLPSSKSPTEHETAVEYTPFDHAAAEEPTSTPIEQSSQPEPISQPSLVEKSEGIVDETWGWDTSEAEIEIKDEYEIQETLSQSHQYDISFSQQQADHHTKQVYIGGDEKHHSSVLNKTVEAEPEPSLSVFEAPPDQEETTISTSETLEATTIVATTFITSQAVKSDVYGSLQTQALSFDAVVTPTDTCLSVGDKIDQVVEVEDGMAAWDNGESWPEVSQQESTSVLRTSDEHNLQDMKQEYLEETAASREANSLLDELDSILNDGQTTVHYQSVEVDDMPKSLRPGSTSDTVAHVDDHVDDQVDTLVPEADPWGEEIPEMEIDLSTVHDNVPNPTTVESSASLTHAILEQPTSTPEIASDIKITKSPPEPSSEADRAIQLEVTEDDADAWGQDMDIILKSVVHASHEQVLVQTEETIKATTFAVESETVTSLVTLEDDIAPAGSTKSPIEGVDHGPALTTIVTPIQPLDNIVFEDDAWDTEEPDLQADFQNSLHGELEAFKDEPMLINVIDGVSPSTTTKESSFAQEELAPIKEDIDLGALDDAWGFDEENETSITVETTFKSSAEVSSSYSIMSAENFFSPGSRLKSAQVPSVPHLTGLKDHAHAETRRESIHGDSAMKTDSSEGEGSSSNLSPWQDISPASVSKRSEALLSIGSGMESVCSVRSLDDDFKACSSSVESRPSHSEGSGSRPGSMESKKGLEASANMSWTTDLKEDDEWDNDLDAHSTLPSLQSVEEHSETAALKVDLAPMTAETELNVHSSMVEFNKVTVEEKTQAEEPELNLPELGGADSWDFDQDILDSDQALATGSCAFTAASMDSFGLSKDGADSYIESPPLQAEPRVLLTTSSEEKVTSDALGPKSETPVEGFEDDSHLPLAIRQQRARMRAKGKPLPPISKYKSTKEKKLSSLSSPSATASSPSLDRSSVLEMRSESMSSPLLSPAKAPVSPLLQSKPATVDQKFLSPALQKQRERLEQKRAAAAAAVTTAVTPKSGARRLTVTASTTDPAAKPPSGPLSMPLSSSSSSSTTPGLWQALGSPTKELLLGGLSSRLKDPSSEPLSPSTLSGEDDRIHGLGRRGSGA</sequence>
<protein>
    <submittedName>
        <fullName evidence="2">Uncharacterized protein</fullName>
    </submittedName>
</protein>
<feature type="non-terminal residue" evidence="2">
    <location>
        <position position="1"/>
    </location>
</feature>
<accession>A0A9P6KJD5</accession>
<dbReference type="EMBL" id="JAABOA010000002">
    <property type="protein sequence ID" value="KAF9586735.1"/>
    <property type="molecule type" value="Genomic_DNA"/>
</dbReference>
<feature type="region of interest" description="Disordered" evidence="1">
    <location>
        <begin position="910"/>
        <end position="934"/>
    </location>
</feature>
<feature type="compositionally biased region" description="Low complexity" evidence="1">
    <location>
        <begin position="2373"/>
        <end position="2384"/>
    </location>
</feature>
<dbReference type="Proteomes" id="UP000780801">
    <property type="component" value="Unassembled WGS sequence"/>
</dbReference>
<feature type="compositionally biased region" description="Polar residues" evidence="1">
    <location>
        <begin position="881"/>
        <end position="897"/>
    </location>
</feature>
<keyword evidence="3" id="KW-1185">Reference proteome</keyword>
<proteinExistence type="predicted"/>
<organism evidence="2 3">
    <name type="scientific">Lunasporangiospora selenospora</name>
    <dbReference type="NCBI Taxonomy" id="979761"/>
    <lineage>
        <taxon>Eukaryota</taxon>
        <taxon>Fungi</taxon>
        <taxon>Fungi incertae sedis</taxon>
        <taxon>Mucoromycota</taxon>
        <taxon>Mortierellomycotina</taxon>
        <taxon>Mortierellomycetes</taxon>
        <taxon>Mortierellales</taxon>
        <taxon>Mortierellaceae</taxon>
        <taxon>Lunasporangiospora</taxon>
    </lineage>
</organism>
<feature type="region of interest" description="Disordered" evidence="1">
    <location>
        <begin position="1312"/>
        <end position="1335"/>
    </location>
</feature>
<feature type="region of interest" description="Disordered" evidence="1">
    <location>
        <begin position="2069"/>
        <end position="2099"/>
    </location>
</feature>
<feature type="region of interest" description="Disordered" evidence="1">
    <location>
        <begin position="1"/>
        <end position="98"/>
    </location>
</feature>
<evidence type="ECO:0000313" key="3">
    <source>
        <dbReference type="Proteomes" id="UP000780801"/>
    </source>
</evidence>
<feature type="compositionally biased region" description="Polar residues" evidence="1">
    <location>
        <begin position="323"/>
        <end position="369"/>
    </location>
</feature>
<feature type="compositionally biased region" description="Low complexity" evidence="1">
    <location>
        <begin position="2451"/>
        <end position="2460"/>
    </location>
</feature>
<feature type="compositionally biased region" description="Basic and acidic residues" evidence="1">
    <location>
        <begin position="1993"/>
        <end position="2017"/>
    </location>
</feature>
<feature type="compositionally biased region" description="Basic and acidic residues" evidence="1">
    <location>
        <begin position="2363"/>
        <end position="2372"/>
    </location>
</feature>
<feature type="region of interest" description="Disordered" evidence="1">
    <location>
        <begin position="1991"/>
        <end position="2035"/>
    </location>
</feature>
<feature type="compositionally biased region" description="Low complexity" evidence="1">
    <location>
        <begin position="2302"/>
        <end position="2315"/>
    </location>
</feature>
<feature type="region of interest" description="Disordered" evidence="1">
    <location>
        <begin position="103"/>
        <end position="122"/>
    </location>
</feature>
<feature type="compositionally biased region" description="Basic and acidic residues" evidence="1">
    <location>
        <begin position="7"/>
        <end position="19"/>
    </location>
</feature>
<evidence type="ECO:0000313" key="2">
    <source>
        <dbReference type="EMBL" id="KAF9586735.1"/>
    </source>
</evidence>
<comment type="caution">
    <text evidence="2">The sequence shown here is derived from an EMBL/GenBank/DDBJ whole genome shotgun (WGS) entry which is preliminary data.</text>
</comment>
<feature type="compositionally biased region" description="Low complexity" evidence="1">
    <location>
        <begin position="58"/>
        <end position="73"/>
    </location>
</feature>
<reference evidence="2" key="1">
    <citation type="journal article" date="2020" name="Fungal Divers.">
        <title>Resolving the Mortierellaceae phylogeny through synthesis of multi-gene phylogenetics and phylogenomics.</title>
        <authorList>
            <person name="Vandepol N."/>
            <person name="Liber J."/>
            <person name="Desiro A."/>
            <person name="Na H."/>
            <person name="Kennedy M."/>
            <person name="Barry K."/>
            <person name="Grigoriev I.V."/>
            <person name="Miller A.N."/>
            <person name="O'Donnell K."/>
            <person name="Stajich J.E."/>
            <person name="Bonito G."/>
        </authorList>
    </citation>
    <scope>NUCLEOTIDE SEQUENCE</scope>
    <source>
        <strain evidence="2">KOD1015</strain>
    </source>
</reference>
<feature type="region of interest" description="Disordered" evidence="1">
    <location>
        <begin position="304"/>
        <end position="369"/>
    </location>
</feature>
<feature type="compositionally biased region" description="Low complexity" evidence="1">
    <location>
        <begin position="1426"/>
        <end position="1440"/>
    </location>
</feature>